<dbReference type="Pfam" id="PF16173">
    <property type="entry name" value="DUF4874"/>
    <property type="match status" value="1"/>
</dbReference>
<name>X0TRR8_9ZZZZ</name>
<dbReference type="InterPro" id="IPR032379">
    <property type="entry name" value="DUF4874"/>
</dbReference>
<comment type="caution">
    <text evidence="2">The sequence shown here is derived from an EMBL/GenBank/DDBJ whole genome shotgun (WGS) entry which is preliminary data.</text>
</comment>
<feature type="non-terminal residue" evidence="2">
    <location>
        <position position="232"/>
    </location>
</feature>
<proteinExistence type="predicted"/>
<protein>
    <recommendedName>
        <fullName evidence="1">DUF4874 domain-containing protein</fullName>
    </recommendedName>
</protein>
<organism evidence="2">
    <name type="scientific">marine sediment metagenome</name>
    <dbReference type="NCBI Taxonomy" id="412755"/>
    <lineage>
        <taxon>unclassified sequences</taxon>
        <taxon>metagenomes</taxon>
        <taxon>ecological metagenomes</taxon>
    </lineage>
</organism>
<dbReference type="EMBL" id="BARS01010197">
    <property type="protein sequence ID" value="GAF90852.1"/>
    <property type="molecule type" value="Genomic_DNA"/>
</dbReference>
<gene>
    <name evidence="2" type="ORF">S01H1_18968</name>
</gene>
<dbReference type="AlphaFoldDB" id="X0TRR8"/>
<reference evidence="2" key="1">
    <citation type="journal article" date="2014" name="Front. Microbiol.">
        <title>High frequency of phylogenetically diverse reductive dehalogenase-homologous genes in deep subseafloor sedimentary metagenomes.</title>
        <authorList>
            <person name="Kawai M."/>
            <person name="Futagami T."/>
            <person name="Toyoda A."/>
            <person name="Takaki Y."/>
            <person name="Nishi S."/>
            <person name="Hori S."/>
            <person name="Arai W."/>
            <person name="Tsubouchi T."/>
            <person name="Morono Y."/>
            <person name="Uchiyama I."/>
            <person name="Ito T."/>
            <person name="Fujiyama A."/>
            <person name="Inagaki F."/>
            <person name="Takami H."/>
        </authorList>
    </citation>
    <scope>NUCLEOTIDE SEQUENCE</scope>
    <source>
        <strain evidence="2">Expedition CK06-06</strain>
    </source>
</reference>
<sequence length="232" mass="26441">MKIKYVYPTLLIFFMTGSILSTSYAQEIIEFGYQESLENFPNPERGFHRARELPNPENFDLRAEGITLIYGRISADEFRDKPFSKEFLLAIQSGFDEARRQGIKVNPRVAYNSGPHTGCIARYGDDAPKYIVMTHIAQLKPLWQKNKDVINLIDAGFIGGWGEWHNSAHGLDSLHNRREILFAILDALPKDRMVVQRTPHYKRAIFTGSEVNGDSILTIERAFDGSYLSRVG</sequence>
<evidence type="ECO:0000313" key="2">
    <source>
        <dbReference type="EMBL" id="GAF90852.1"/>
    </source>
</evidence>
<feature type="domain" description="DUF4874" evidence="1">
    <location>
        <begin position="42"/>
        <end position="201"/>
    </location>
</feature>
<evidence type="ECO:0000259" key="1">
    <source>
        <dbReference type="Pfam" id="PF16173"/>
    </source>
</evidence>
<accession>X0TRR8</accession>